<organism evidence="1 2">
    <name type="scientific">Ambrosiozyma monospora</name>
    <name type="common">Yeast</name>
    <name type="synonym">Endomycopsis monosporus</name>
    <dbReference type="NCBI Taxonomy" id="43982"/>
    <lineage>
        <taxon>Eukaryota</taxon>
        <taxon>Fungi</taxon>
        <taxon>Dikarya</taxon>
        <taxon>Ascomycota</taxon>
        <taxon>Saccharomycotina</taxon>
        <taxon>Pichiomycetes</taxon>
        <taxon>Pichiales</taxon>
        <taxon>Pichiaceae</taxon>
        <taxon>Ambrosiozyma</taxon>
    </lineage>
</organism>
<gene>
    <name evidence="1" type="ORF">Amon02_001294200</name>
</gene>
<accession>A0ACB5UCA1</accession>
<proteinExistence type="predicted"/>
<name>A0ACB5UCA1_AMBMO</name>
<keyword evidence="2" id="KW-1185">Reference proteome</keyword>
<evidence type="ECO:0000313" key="1">
    <source>
        <dbReference type="EMBL" id="GMF07527.1"/>
    </source>
</evidence>
<sequence length="67" mass="7481">MIANASTTSSTAIKILSSSKEIDPGTLGWKGGSVFARLKIVEELWINEDDWDRLGSRTLNYISLFNY</sequence>
<evidence type="ECO:0000313" key="2">
    <source>
        <dbReference type="Proteomes" id="UP001165064"/>
    </source>
</evidence>
<comment type="caution">
    <text evidence="1">The sequence shown here is derived from an EMBL/GenBank/DDBJ whole genome shotgun (WGS) entry which is preliminary data.</text>
</comment>
<dbReference type="Proteomes" id="UP001165064">
    <property type="component" value="Unassembled WGS sequence"/>
</dbReference>
<protein>
    <submittedName>
        <fullName evidence="1">Unnamed protein product</fullName>
    </submittedName>
</protein>
<dbReference type="EMBL" id="BSXS01016279">
    <property type="protein sequence ID" value="GMF07527.1"/>
    <property type="molecule type" value="Genomic_DNA"/>
</dbReference>
<reference evidence="1" key="1">
    <citation type="submission" date="2023-04" db="EMBL/GenBank/DDBJ databases">
        <title>Ambrosiozyma monospora NBRC 10751.</title>
        <authorList>
            <person name="Ichikawa N."/>
            <person name="Sato H."/>
            <person name="Tonouchi N."/>
        </authorList>
    </citation>
    <scope>NUCLEOTIDE SEQUENCE</scope>
    <source>
        <strain evidence="1">NBRC 10751</strain>
    </source>
</reference>